<proteinExistence type="predicted"/>
<sequence>ADAVAMAKLTGSVGHHSRKGCQLLCDFAGCNKQGGSHYYPALLRPADCDNNLSSSHPDVDVNDLPPANPKVYQQNLNYVLTLPTVNEAKQCRLQTGIMKPSIFDGLPRILELLGCFPGDLMHQLIINLPGLLFDLW</sequence>
<organism evidence="1 2">
    <name type="scientific">Thelephora ganbajun</name>
    <name type="common">Ganba fungus</name>
    <dbReference type="NCBI Taxonomy" id="370292"/>
    <lineage>
        <taxon>Eukaryota</taxon>
        <taxon>Fungi</taxon>
        <taxon>Dikarya</taxon>
        <taxon>Basidiomycota</taxon>
        <taxon>Agaricomycotina</taxon>
        <taxon>Agaricomycetes</taxon>
        <taxon>Thelephorales</taxon>
        <taxon>Thelephoraceae</taxon>
        <taxon>Thelephora</taxon>
    </lineage>
</organism>
<feature type="non-terminal residue" evidence="1">
    <location>
        <position position="1"/>
    </location>
</feature>
<dbReference type="EMBL" id="MU118312">
    <property type="protein sequence ID" value="KAF9642954.1"/>
    <property type="molecule type" value="Genomic_DNA"/>
</dbReference>
<evidence type="ECO:0000313" key="1">
    <source>
        <dbReference type="EMBL" id="KAF9642954.1"/>
    </source>
</evidence>
<reference evidence="1" key="2">
    <citation type="journal article" date="2020" name="Nat. Commun.">
        <title>Large-scale genome sequencing of mycorrhizal fungi provides insights into the early evolution of symbiotic traits.</title>
        <authorList>
            <person name="Miyauchi S."/>
            <person name="Kiss E."/>
            <person name="Kuo A."/>
            <person name="Drula E."/>
            <person name="Kohler A."/>
            <person name="Sanchez-Garcia M."/>
            <person name="Morin E."/>
            <person name="Andreopoulos B."/>
            <person name="Barry K.W."/>
            <person name="Bonito G."/>
            <person name="Buee M."/>
            <person name="Carver A."/>
            <person name="Chen C."/>
            <person name="Cichocki N."/>
            <person name="Clum A."/>
            <person name="Culley D."/>
            <person name="Crous P.W."/>
            <person name="Fauchery L."/>
            <person name="Girlanda M."/>
            <person name="Hayes R.D."/>
            <person name="Keri Z."/>
            <person name="LaButti K."/>
            <person name="Lipzen A."/>
            <person name="Lombard V."/>
            <person name="Magnuson J."/>
            <person name="Maillard F."/>
            <person name="Murat C."/>
            <person name="Nolan M."/>
            <person name="Ohm R.A."/>
            <person name="Pangilinan J."/>
            <person name="Pereira M.F."/>
            <person name="Perotto S."/>
            <person name="Peter M."/>
            <person name="Pfister S."/>
            <person name="Riley R."/>
            <person name="Sitrit Y."/>
            <person name="Stielow J.B."/>
            <person name="Szollosi G."/>
            <person name="Zifcakova L."/>
            <person name="Stursova M."/>
            <person name="Spatafora J.W."/>
            <person name="Tedersoo L."/>
            <person name="Vaario L.M."/>
            <person name="Yamada A."/>
            <person name="Yan M."/>
            <person name="Wang P."/>
            <person name="Xu J."/>
            <person name="Bruns T."/>
            <person name="Baldrian P."/>
            <person name="Vilgalys R."/>
            <person name="Dunand C."/>
            <person name="Henrissat B."/>
            <person name="Grigoriev I.V."/>
            <person name="Hibbett D."/>
            <person name="Nagy L.G."/>
            <person name="Martin F.M."/>
        </authorList>
    </citation>
    <scope>NUCLEOTIDE SEQUENCE</scope>
    <source>
        <strain evidence="1">P2</strain>
    </source>
</reference>
<comment type="caution">
    <text evidence="1">The sequence shown here is derived from an EMBL/GenBank/DDBJ whole genome shotgun (WGS) entry which is preliminary data.</text>
</comment>
<keyword evidence="2" id="KW-1185">Reference proteome</keyword>
<reference evidence="1" key="1">
    <citation type="submission" date="2019-10" db="EMBL/GenBank/DDBJ databases">
        <authorList>
            <consortium name="DOE Joint Genome Institute"/>
            <person name="Kuo A."/>
            <person name="Miyauchi S."/>
            <person name="Kiss E."/>
            <person name="Drula E."/>
            <person name="Kohler A."/>
            <person name="Sanchez-Garcia M."/>
            <person name="Andreopoulos B."/>
            <person name="Barry K.W."/>
            <person name="Bonito G."/>
            <person name="Buee M."/>
            <person name="Carver A."/>
            <person name="Chen C."/>
            <person name="Cichocki N."/>
            <person name="Clum A."/>
            <person name="Culley D."/>
            <person name="Crous P.W."/>
            <person name="Fauchery L."/>
            <person name="Girlanda M."/>
            <person name="Hayes R."/>
            <person name="Keri Z."/>
            <person name="Labutti K."/>
            <person name="Lipzen A."/>
            <person name="Lombard V."/>
            <person name="Magnuson J."/>
            <person name="Maillard F."/>
            <person name="Morin E."/>
            <person name="Murat C."/>
            <person name="Nolan M."/>
            <person name="Ohm R."/>
            <person name="Pangilinan J."/>
            <person name="Pereira M."/>
            <person name="Perotto S."/>
            <person name="Peter M."/>
            <person name="Riley R."/>
            <person name="Sitrit Y."/>
            <person name="Stielow B."/>
            <person name="Szollosi G."/>
            <person name="Zifcakova L."/>
            <person name="Stursova M."/>
            <person name="Spatafora J.W."/>
            <person name="Tedersoo L."/>
            <person name="Vaario L.-M."/>
            <person name="Yamada A."/>
            <person name="Yan M."/>
            <person name="Wang P."/>
            <person name="Xu J."/>
            <person name="Bruns T."/>
            <person name="Baldrian P."/>
            <person name="Vilgalys R."/>
            <person name="Henrissat B."/>
            <person name="Grigoriev I.V."/>
            <person name="Hibbett D."/>
            <person name="Nagy L.G."/>
            <person name="Martin F.M."/>
        </authorList>
    </citation>
    <scope>NUCLEOTIDE SEQUENCE</scope>
    <source>
        <strain evidence="1">P2</strain>
    </source>
</reference>
<dbReference type="Proteomes" id="UP000886501">
    <property type="component" value="Unassembled WGS sequence"/>
</dbReference>
<protein>
    <submittedName>
        <fullName evidence="1">Uncharacterized protein</fullName>
    </submittedName>
</protein>
<evidence type="ECO:0000313" key="2">
    <source>
        <dbReference type="Proteomes" id="UP000886501"/>
    </source>
</evidence>
<accession>A0ACB6YZT2</accession>
<name>A0ACB6YZT2_THEGA</name>
<feature type="non-terminal residue" evidence="1">
    <location>
        <position position="136"/>
    </location>
</feature>
<gene>
    <name evidence="1" type="ORF">BDM02DRAFT_3065130</name>
</gene>